<keyword evidence="1" id="KW-0472">Membrane</keyword>
<feature type="transmembrane region" description="Helical" evidence="1">
    <location>
        <begin position="263"/>
        <end position="287"/>
    </location>
</feature>
<evidence type="ECO:0000259" key="2">
    <source>
        <dbReference type="Pfam" id="PF01764"/>
    </source>
</evidence>
<keyword evidence="1" id="KW-0812">Transmembrane</keyword>
<keyword evidence="1" id="KW-1133">Transmembrane helix</keyword>
<keyword evidence="4" id="KW-1185">Reference proteome</keyword>
<dbReference type="VEuPathDB" id="TriTrypDB:ADEAN_000881600"/>
<dbReference type="EMBL" id="LR877164">
    <property type="protein sequence ID" value="CAD2221284.1"/>
    <property type="molecule type" value="Genomic_DNA"/>
</dbReference>
<name>A0A7G2CQM3_9TRYP</name>
<dbReference type="CDD" id="cd00519">
    <property type="entry name" value="Lipase_3"/>
    <property type="match status" value="1"/>
</dbReference>
<gene>
    <name evidence="3" type="ORF">ADEAN_000881600</name>
</gene>
<sequence length="375" mass="42367">MSTQGIPDPTSGDLSQMAVGDKKHSLIAVVLSSLVYDASEEKIQETKTALQAMGYDDEIILFEREERVLYCRVGDTLYFVCRGTVPTSVKDVLTNVKQFFLFDETGNFLAHDGYLQRAEEVFQQHAGIFATIVRTLKEDPNLRLVFTGHSLGGGVAQLLIAKFHQKYREYDDRTTAYVYGSPIIGGKEMLRYYNEEGISRRIQNIANEGDPIPRVFSVCAAAAVHKLSRRRPWTYWVSCVVVMYLVVLLAGATAAALPPSWPWLSTAVFWIICSTTIRAPIVAWRLIKTQSLAAQLLPLWEDAEPLGTLMILPKEDNTVPYVGRWDEEGRREQLKPVFSFSMESILTLGKTLLTPHSIAIYRERMRRVFHEAPLD</sequence>
<dbReference type="PANTHER" id="PTHR45856:SF24">
    <property type="entry name" value="FUNGAL LIPASE-LIKE DOMAIN-CONTAINING PROTEIN"/>
    <property type="match status" value="1"/>
</dbReference>
<dbReference type="InterPro" id="IPR002921">
    <property type="entry name" value="Fungal_lipase-type"/>
</dbReference>
<dbReference type="PANTHER" id="PTHR45856">
    <property type="entry name" value="ALPHA/BETA-HYDROLASES SUPERFAMILY PROTEIN"/>
    <property type="match status" value="1"/>
</dbReference>
<reference evidence="3 4" key="1">
    <citation type="submission" date="2020-08" db="EMBL/GenBank/DDBJ databases">
        <authorList>
            <person name="Newling K."/>
            <person name="Davey J."/>
            <person name="Forrester S."/>
        </authorList>
    </citation>
    <scope>NUCLEOTIDE SEQUENCE [LARGE SCALE GENOMIC DNA]</scope>
    <source>
        <strain evidence="4">Crithidia deanei Carvalho (ATCC PRA-265)</strain>
    </source>
</reference>
<dbReference type="GO" id="GO:0006629">
    <property type="term" value="P:lipid metabolic process"/>
    <property type="evidence" value="ECO:0007669"/>
    <property type="project" value="InterPro"/>
</dbReference>
<dbReference type="Gene3D" id="3.40.50.1820">
    <property type="entry name" value="alpha/beta hydrolase"/>
    <property type="match status" value="1"/>
</dbReference>
<feature type="transmembrane region" description="Helical" evidence="1">
    <location>
        <begin position="235"/>
        <end position="257"/>
    </location>
</feature>
<dbReference type="InterPro" id="IPR029058">
    <property type="entry name" value="AB_hydrolase_fold"/>
</dbReference>
<organism evidence="3 4">
    <name type="scientific">Angomonas deanei</name>
    <dbReference type="NCBI Taxonomy" id="59799"/>
    <lineage>
        <taxon>Eukaryota</taxon>
        <taxon>Discoba</taxon>
        <taxon>Euglenozoa</taxon>
        <taxon>Kinetoplastea</taxon>
        <taxon>Metakinetoplastina</taxon>
        <taxon>Trypanosomatida</taxon>
        <taxon>Trypanosomatidae</taxon>
        <taxon>Strigomonadinae</taxon>
        <taxon>Angomonas</taxon>
    </lineage>
</organism>
<accession>A0A7G2CQM3</accession>
<evidence type="ECO:0000313" key="4">
    <source>
        <dbReference type="Proteomes" id="UP000515908"/>
    </source>
</evidence>
<dbReference type="SUPFAM" id="SSF53474">
    <property type="entry name" value="alpha/beta-Hydrolases"/>
    <property type="match status" value="1"/>
</dbReference>
<dbReference type="Proteomes" id="UP000515908">
    <property type="component" value="Chromosome 20"/>
</dbReference>
<dbReference type="AlphaFoldDB" id="A0A7G2CQM3"/>
<evidence type="ECO:0000313" key="3">
    <source>
        <dbReference type="EMBL" id="CAD2221284.1"/>
    </source>
</evidence>
<proteinExistence type="predicted"/>
<protein>
    <submittedName>
        <fullName evidence="3">Lipase (Class 3), putative</fullName>
    </submittedName>
</protein>
<dbReference type="Pfam" id="PF01764">
    <property type="entry name" value="Lipase_3"/>
    <property type="match status" value="1"/>
</dbReference>
<dbReference type="InterPro" id="IPR051218">
    <property type="entry name" value="Sec_MonoDiacylglyc_Lipase"/>
</dbReference>
<feature type="domain" description="Fungal lipase-type" evidence="2">
    <location>
        <begin position="79"/>
        <end position="217"/>
    </location>
</feature>
<evidence type="ECO:0000256" key="1">
    <source>
        <dbReference type="SAM" id="Phobius"/>
    </source>
</evidence>